<evidence type="ECO:0000256" key="2">
    <source>
        <dbReference type="SAM" id="Phobius"/>
    </source>
</evidence>
<dbReference type="Pfam" id="PF13559">
    <property type="entry name" value="DUF4129"/>
    <property type="match status" value="1"/>
</dbReference>
<dbReference type="EMBL" id="JAPMIV010000033">
    <property type="protein sequence ID" value="MDV6375707.1"/>
    <property type="molecule type" value="Genomic_DNA"/>
</dbReference>
<feature type="transmembrane region" description="Helical" evidence="2">
    <location>
        <begin position="104"/>
        <end position="130"/>
    </location>
</feature>
<organism evidence="4 5">
    <name type="scientific">Deinococcus arenicola</name>
    <dbReference type="NCBI Taxonomy" id="2994950"/>
    <lineage>
        <taxon>Bacteria</taxon>
        <taxon>Thermotogati</taxon>
        <taxon>Deinococcota</taxon>
        <taxon>Deinococci</taxon>
        <taxon>Deinococcales</taxon>
        <taxon>Deinococcaceae</taxon>
        <taxon>Deinococcus</taxon>
    </lineage>
</organism>
<evidence type="ECO:0000313" key="4">
    <source>
        <dbReference type="EMBL" id="MDV6375707.1"/>
    </source>
</evidence>
<feature type="compositionally biased region" description="Basic and acidic residues" evidence="1">
    <location>
        <begin position="350"/>
        <end position="363"/>
    </location>
</feature>
<accession>A0ABU4DTF1</accession>
<keyword evidence="2" id="KW-1133">Transmembrane helix</keyword>
<gene>
    <name evidence="4" type="ORF">ORD21_13995</name>
</gene>
<keyword evidence="5" id="KW-1185">Reference proteome</keyword>
<reference evidence="4 5" key="1">
    <citation type="submission" date="2022-11" db="EMBL/GenBank/DDBJ databases">
        <title>Deinococcus ZS9-10, Low Temperature and Draught-tolerating, UV-resistant Bacteria from Continental Antarctica.</title>
        <authorList>
            <person name="Cheng L."/>
        </authorList>
    </citation>
    <scope>NUCLEOTIDE SEQUENCE [LARGE SCALE GENOMIC DNA]</scope>
    <source>
        <strain evidence="4 5">ZS9-10</strain>
    </source>
</reference>
<protein>
    <submittedName>
        <fullName evidence="4">DUF4129 domain-containing protein</fullName>
    </submittedName>
</protein>
<dbReference type="RefSeq" id="WP_317641055.1">
    <property type="nucleotide sequence ID" value="NZ_JAPMIV010000033.1"/>
</dbReference>
<feature type="transmembrane region" description="Helical" evidence="2">
    <location>
        <begin position="70"/>
        <end position="92"/>
    </location>
</feature>
<keyword evidence="2" id="KW-0812">Transmembrane</keyword>
<dbReference type="InterPro" id="IPR025403">
    <property type="entry name" value="TgpA-like_C"/>
</dbReference>
<dbReference type="Proteomes" id="UP001276150">
    <property type="component" value="Unassembled WGS sequence"/>
</dbReference>
<name>A0ABU4DTF1_9DEIO</name>
<evidence type="ECO:0000256" key="1">
    <source>
        <dbReference type="SAM" id="MobiDB-lite"/>
    </source>
</evidence>
<evidence type="ECO:0000313" key="5">
    <source>
        <dbReference type="Proteomes" id="UP001276150"/>
    </source>
</evidence>
<feature type="domain" description="Protein-glutamine gamma-glutamyltransferase-like C-terminal" evidence="3">
    <location>
        <begin position="379"/>
        <end position="446"/>
    </location>
</feature>
<feature type="compositionally biased region" description="Polar residues" evidence="1">
    <location>
        <begin position="466"/>
        <end position="476"/>
    </location>
</feature>
<sequence length="476" mass="49613">MSWRAYGLALLPLAAAGWLPGWATALLCVLYGLGVRWPRWEEGRLLLGLLVVGAAALSLAPAALAAGRAALVGLALHYLALSAVSLALHWTAGRISDGLQRSRTALLLPLLVGVLAPQPGLLLALAGGLLAVPGRDERMGRRPERPVSGVWWVVGAALGVVVLLALLLPRSPINWAALGGPMPPAVGTLPPVDQPAPPPLVQTPLAPTMPGLRLPFQFTLNNVFLPIDAILLGGLLMLLAGGGLMLRLRRREARNPHPVEVLMVAGLLLTGALWLVSGVLLSGGDGGGAGETAPPLARAGNALGGLLSNVTSQRQIDISAPVQLVLWLSLALLFALAAALFYLNLAQPREKEDGSKGPPRLEDSSTAQAQPALHRVRLAYRQAEALLQQHGRGRLAAETPSGYAARLCGLDPGLTGPLETLTRAYGPVRYGGRVTEDDAAGAEAAAQELSELLPGLPPPYDLPENSPDSLSPKENP</sequence>
<feature type="transmembrane region" description="Helical" evidence="2">
    <location>
        <begin position="324"/>
        <end position="343"/>
    </location>
</feature>
<keyword evidence="2" id="KW-0472">Membrane</keyword>
<feature type="region of interest" description="Disordered" evidence="1">
    <location>
        <begin position="453"/>
        <end position="476"/>
    </location>
</feature>
<feature type="region of interest" description="Disordered" evidence="1">
    <location>
        <begin position="350"/>
        <end position="369"/>
    </location>
</feature>
<feature type="transmembrane region" description="Helical" evidence="2">
    <location>
        <begin position="258"/>
        <end position="276"/>
    </location>
</feature>
<feature type="transmembrane region" description="Helical" evidence="2">
    <location>
        <begin position="150"/>
        <end position="168"/>
    </location>
</feature>
<evidence type="ECO:0000259" key="3">
    <source>
        <dbReference type="Pfam" id="PF13559"/>
    </source>
</evidence>
<feature type="transmembrane region" description="Helical" evidence="2">
    <location>
        <begin position="223"/>
        <end position="246"/>
    </location>
</feature>
<feature type="transmembrane region" description="Helical" evidence="2">
    <location>
        <begin position="45"/>
        <end position="64"/>
    </location>
</feature>
<proteinExistence type="predicted"/>
<comment type="caution">
    <text evidence="4">The sequence shown here is derived from an EMBL/GenBank/DDBJ whole genome shotgun (WGS) entry which is preliminary data.</text>
</comment>
<feature type="transmembrane region" description="Helical" evidence="2">
    <location>
        <begin position="6"/>
        <end position="33"/>
    </location>
</feature>